<accession>A0A8H5KNS7</accession>
<reference evidence="4 5" key="1">
    <citation type="submission" date="2020-05" db="EMBL/GenBank/DDBJ databases">
        <title>Identification and distribution of gene clusters putatively required for synthesis of sphingolipid metabolism inhibitors in phylogenetically diverse species of the filamentous fungus Fusarium.</title>
        <authorList>
            <person name="Kim H.-S."/>
            <person name="Busman M."/>
            <person name="Brown D.W."/>
            <person name="Divon H."/>
            <person name="Uhlig S."/>
            <person name="Proctor R.H."/>
        </authorList>
    </citation>
    <scope>NUCLEOTIDE SEQUENCE [LARGE SCALE GENOMIC DNA]</scope>
    <source>
        <strain evidence="4 5">NRRL 25211</strain>
    </source>
</reference>
<feature type="region of interest" description="Disordered" evidence="3">
    <location>
        <begin position="82"/>
        <end position="109"/>
    </location>
</feature>
<dbReference type="AlphaFoldDB" id="A0A8H5KNS7"/>
<evidence type="ECO:0000256" key="1">
    <source>
        <dbReference type="ARBA" id="ARBA00023002"/>
    </source>
</evidence>
<keyword evidence="4" id="KW-0223">Dioxygenase</keyword>
<feature type="compositionally biased region" description="Polar residues" evidence="3">
    <location>
        <begin position="21"/>
        <end position="33"/>
    </location>
</feature>
<dbReference type="InterPro" id="IPR042098">
    <property type="entry name" value="TauD-like_sf"/>
</dbReference>
<keyword evidence="2" id="KW-0175">Coiled coil</keyword>
<keyword evidence="5" id="KW-1185">Reference proteome</keyword>
<evidence type="ECO:0000313" key="5">
    <source>
        <dbReference type="Proteomes" id="UP000544095"/>
    </source>
</evidence>
<comment type="caution">
    <text evidence="4">The sequence shown here is derived from an EMBL/GenBank/DDBJ whole genome shotgun (WGS) entry which is preliminary data.</text>
</comment>
<gene>
    <name evidence="4" type="ORF">FPANT_10298</name>
</gene>
<protein>
    <submittedName>
        <fullName evidence="4">Family taurine dioxygenase</fullName>
    </submittedName>
</protein>
<name>A0A8H5KNS7_9HYPO</name>
<dbReference type="GO" id="GO:0051213">
    <property type="term" value="F:dioxygenase activity"/>
    <property type="evidence" value="ECO:0007669"/>
    <property type="project" value="UniProtKB-KW"/>
</dbReference>
<organism evidence="4 5">
    <name type="scientific">Fusarium pseudoanthophilum</name>
    <dbReference type="NCBI Taxonomy" id="48495"/>
    <lineage>
        <taxon>Eukaryota</taxon>
        <taxon>Fungi</taxon>
        <taxon>Dikarya</taxon>
        <taxon>Ascomycota</taxon>
        <taxon>Pezizomycotina</taxon>
        <taxon>Sordariomycetes</taxon>
        <taxon>Hypocreomycetidae</taxon>
        <taxon>Hypocreales</taxon>
        <taxon>Nectriaceae</taxon>
        <taxon>Fusarium</taxon>
        <taxon>Fusarium fujikuroi species complex</taxon>
    </lineage>
</organism>
<feature type="coiled-coil region" evidence="2">
    <location>
        <begin position="34"/>
        <end position="82"/>
    </location>
</feature>
<dbReference type="Proteomes" id="UP000544095">
    <property type="component" value="Unassembled WGS sequence"/>
</dbReference>
<dbReference type="Gene3D" id="3.60.130.10">
    <property type="entry name" value="Clavaminate synthase-like"/>
    <property type="match status" value="1"/>
</dbReference>
<evidence type="ECO:0000256" key="3">
    <source>
        <dbReference type="SAM" id="MobiDB-lite"/>
    </source>
</evidence>
<dbReference type="EMBL" id="JAAOAR010000580">
    <property type="protein sequence ID" value="KAF5577695.1"/>
    <property type="molecule type" value="Genomic_DNA"/>
</dbReference>
<proteinExistence type="predicted"/>
<sequence>MSEHKKRKVVENVEDDPEPKTGTQSPEVTLSAENDQLRAETKYLKESLADLRNSVASKDKLVDALERMLDTANKEIERLQERQVKEKTPEDSSFHIHPVRNNERTPGRKGAEISTISSLQTKNIYTAIEKNHEIMKKANGEGWHSNVAQEPVLASYTLLRLTELPRTGGGKKPNYTHIILQNLTCMSKIRFGQYAIVG</sequence>
<feature type="region of interest" description="Disordered" evidence="3">
    <location>
        <begin position="1"/>
        <end position="33"/>
    </location>
</feature>
<evidence type="ECO:0000313" key="4">
    <source>
        <dbReference type="EMBL" id="KAF5577695.1"/>
    </source>
</evidence>
<keyword evidence="1" id="KW-0560">Oxidoreductase</keyword>
<evidence type="ECO:0000256" key="2">
    <source>
        <dbReference type="SAM" id="Coils"/>
    </source>
</evidence>